<sequence length="233" mass="24072">MLVLLIAFIFVRRGESGDGVQLNKCLDPNIAGVARPLPLPSACKDKDPTICSAIFAVRSGALADNAVATNNFLVNPNCQNATVLTAAEALCPSSCAVCCLTPEFSCQNSAANCNAFMLSPDLCTNPNTAAAALAGCPRACGLCNRPGANGQCPDTGVVNCGQLLATGLNCSNAFMTQNCMGTCRITTCLSTTAAASACSDSRADCARLASYCNIPPYSTVMVDQCKRTCNLCR</sequence>
<feature type="disulfide bond" evidence="1">
    <location>
        <begin position="198"/>
        <end position="232"/>
    </location>
</feature>
<evidence type="ECO:0000256" key="1">
    <source>
        <dbReference type="PROSITE-ProRule" id="PRU01005"/>
    </source>
</evidence>
<feature type="domain" description="ShKT" evidence="3">
    <location>
        <begin position="198"/>
        <end position="232"/>
    </location>
</feature>
<evidence type="ECO:0000259" key="3">
    <source>
        <dbReference type="PROSITE" id="PS51670"/>
    </source>
</evidence>
<protein>
    <submittedName>
        <fullName evidence="7">ShKT domain-containing protein</fullName>
    </submittedName>
</protein>
<dbReference type="SMART" id="SM00254">
    <property type="entry name" value="ShKT"/>
    <property type="match status" value="2"/>
</dbReference>
<feature type="chain" id="PRO_5041040513" evidence="2">
    <location>
        <begin position="17"/>
        <end position="233"/>
    </location>
</feature>
<reference evidence="7" key="1">
    <citation type="submission" date="2017-02" db="UniProtKB">
        <authorList>
            <consortium name="WormBaseParasite"/>
        </authorList>
    </citation>
    <scope>IDENTIFICATION</scope>
</reference>
<feature type="signal peptide" evidence="2">
    <location>
        <begin position="1"/>
        <end position="16"/>
    </location>
</feature>
<keyword evidence="1" id="KW-1015">Disulfide bond</keyword>
<evidence type="ECO:0000313" key="4">
    <source>
        <dbReference type="EMBL" id="VDN54282.1"/>
    </source>
</evidence>
<dbReference type="Proteomes" id="UP000274756">
    <property type="component" value="Unassembled WGS sequence"/>
</dbReference>
<name>A0A0N4US29_DRAME</name>
<dbReference type="PROSITE" id="PS51670">
    <property type="entry name" value="SHKT"/>
    <property type="match status" value="1"/>
</dbReference>
<dbReference type="PANTHER" id="PTHR21724">
    <property type="entry name" value="SHKT DOMAIN-CONTAINING PROTEIN"/>
    <property type="match status" value="1"/>
</dbReference>
<dbReference type="Gene3D" id="1.10.10.1940">
    <property type="match status" value="1"/>
</dbReference>
<dbReference type="Proteomes" id="UP000038040">
    <property type="component" value="Unplaced"/>
</dbReference>
<organism evidence="5 7">
    <name type="scientific">Dracunculus medinensis</name>
    <name type="common">Guinea worm</name>
    <dbReference type="NCBI Taxonomy" id="318479"/>
    <lineage>
        <taxon>Eukaryota</taxon>
        <taxon>Metazoa</taxon>
        <taxon>Ecdysozoa</taxon>
        <taxon>Nematoda</taxon>
        <taxon>Chromadorea</taxon>
        <taxon>Rhabditida</taxon>
        <taxon>Spirurina</taxon>
        <taxon>Dracunculoidea</taxon>
        <taxon>Dracunculidae</taxon>
        <taxon>Dracunculus</taxon>
    </lineage>
</organism>
<comment type="caution">
    <text evidence="1">Lacks conserved residue(s) required for the propagation of feature annotation.</text>
</comment>
<dbReference type="Pfam" id="PF01549">
    <property type="entry name" value="ShK"/>
    <property type="match status" value="4"/>
</dbReference>
<dbReference type="AlphaFoldDB" id="A0A0N4US29"/>
<reference evidence="4 6" key="2">
    <citation type="submission" date="2018-11" db="EMBL/GenBank/DDBJ databases">
        <authorList>
            <consortium name="Pathogen Informatics"/>
        </authorList>
    </citation>
    <scope>NUCLEOTIDE SEQUENCE [LARGE SCALE GENOMIC DNA]</scope>
</reference>
<evidence type="ECO:0000256" key="2">
    <source>
        <dbReference type="SAM" id="SignalP"/>
    </source>
</evidence>
<dbReference type="WBParaSite" id="DME_0001086101-mRNA-1">
    <property type="protein sequence ID" value="DME_0001086101-mRNA-1"/>
    <property type="gene ID" value="DME_0001086101"/>
</dbReference>
<gene>
    <name evidence="4" type="ORF">DME_LOCUS4255</name>
</gene>
<keyword evidence="2" id="KW-0732">Signal</keyword>
<evidence type="ECO:0000313" key="7">
    <source>
        <dbReference type="WBParaSite" id="DME_0001086101-mRNA-1"/>
    </source>
</evidence>
<proteinExistence type="predicted"/>
<evidence type="ECO:0000313" key="5">
    <source>
        <dbReference type="Proteomes" id="UP000038040"/>
    </source>
</evidence>
<evidence type="ECO:0000313" key="6">
    <source>
        <dbReference type="Proteomes" id="UP000274756"/>
    </source>
</evidence>
<keyword evidence="6" id="KW-1185">Reference proteome</keyword>
<accession>A0A0N4US29</accession>
<dbReference type="EMBL" id="UYYG01000501">
    <property type="protein sequence ID" value="VDN54282.1"/>
    <property type="molecule type" value="Genomic_DNA"/>
</dbReference>
<dbReference type="PANTHER" id="PTHR21724:SF109">
    <property type="entry name" value="SHKT DOMAIN-CONTAINING PROTEIN"/>
    <property type="match status" value="1"/>
</dbReference>
<dbReference type="InterPro" id="IPR003582">
    <property type="entry name" value="ShKT_dom"/>
</dbReference>